<dbReference type="GO" id="GO:0006508">
    <property type="term" value="P:proteolysis"/>
    <property type="evidence" value="ECO:0007669"/>
    <property type="project" value="UniProtKB-KW"/>
</dbReference>
<comment type="cofactor">
    <cofactor evidence="6">
        <name>Co(2+)</name>
        <dbReference type="ChEBI" id="CHEBI:48828"/>
    </cofactor>
    <cofactor evidence="6">
        <name>Zn(2+)</name>
        <dbReference type="ChEBI" id="CHEBI:29105"/>
    </cofactor>
    <cofactor evidence="6">
        <name>Mn(2+)</name>
        <dbReference type="ChEBI" id="CHEBI:29035"/>
    </cofactor>
    <cofactor evidence="6">
        <name>Fe(2+)</name>
        <dbReference type="ChEBI" id="CHEBI:29033"/>
    </cofactor>
    <text evidence="6">Binds 2 divalent metal cations per subunit. Has a high-affinity and a low affinity metal-binding site. The true nature of the physiological cofactor is under debate. The enzyme is active with cobalt, zinc, manganese or divalent iron ions. Most likely, methionine aminopeptidases function as mononuclear Fe(2+)-metalloproteases under physiological conditions, and the catalytically relevant metal-binding site has been assigned to the histidine-containing high-affinity site.</text>
</comment>
<keyword evidence="4 6" id="KW-0479">Metal-binding</keyword>
<feature type="binding site" evidence="6">
    <location>
        <position position="128"/>
    </location>
    <ligand>
        <name>a divalent metal cation</name>
        <dbReference type="ChEBI" id="CHEBI:60240"/>
        <label>2</label>
        <note>catalytic</note>
    </ligand>
</feature>
<dbReference type="InterPro" id="IPR002467">
    <property type="entry name" value="Pept_M24A_MAP1"/>
</dbReference>
<feature type="binding site" evidence="6">
    <location>
        <position position="255"/>
    </location>
    <ligand>
        <name>a divalent metal cation</name>
        <dbReference type="ChEBI" id="CHEBI:60240"/>
        <label>1</label>
    </ligand>
</feature>
<evidence type="ECO:0000256" key="7">
    <source>
        <dbReference type="RuleBase" id="RU003653"/>
    </source>
</evidence>
<dbReference type="SUPFAM" id="SSF55920">
    <property type="entry name" value="Creatinase/aminopeptidase"/>
    <property type="match status" value="1"/>
</dbReference>
<dbReference type="GO" id="GO:0046872">
    <property type="term" value="F:metal ion binding"/>
    <property type="evidence" value="ECO:0007669"/>
    <property type="project" value="UniProtKB-UniRule"/>
</dbReference>
<keyword evidence="2 6" id="KW-0031">Aminopeptidase</keyword>
<dbReference type="InterPro" id="IPR000994">
    <property type="entry name" value="Pept_M24"/>
</dbReference>
<feature type="binding site" evidence="6">
    <location>
        <position position="117"/>
    </location>
    <ligand>
        <name>a divalent metal cation</name>
        <dbReference type="ChEBI" id="CHEBI:60240"/>
        <label>1</label>
    </ligand>
</feature>
<dbReference type="InterPro" id="IPR001714">
    <property type="entry name" value="Pept_M24_MAP"/>
</dbReference>
<organism evidence="9 10">
    <name type="scientific">Flavobacterium nitrogenifigens</name>
    <dbReference type="NCBI Taxonomy" id="1617283"/>
    <lineage>
        <taxon>Bacteria</taxon>
        <taxon>Pseudomonadati</taxon>
        <taxon>Bacteroidota</taxon>
        <taxon>Flavobacteriia</taxon>
        <taxon>Flavobacteriales</taxon>
        <taxon>Flavobacteriaceae</taxon>
        <taxon>Flavobacterium</taxon>
    </lineage>
</organism>
<dbReference type="CDD" id="cd01086">
    <property type="entry name" value="MetAP1"/>
    <property type="match status" value="1"/>
</dbReference>
<comment type="similarity">
    <text evidence="6">Belongs to the peptidase M24A family. Methionine aminopeptidase type 1 subfamily.</text>
</comment>
<dbReference type="Proteomes" id="UP000319267">
    <property type="component" value="Unassembled WGS sequence"/>
</dbReference>
<evidence type="ECO:0000313" key="10">
    <source>
        <dbReference type="Proteomes" id="UP000319267"/>
    </source>
</evidence>
<proteinExistence type="inferred from homology"/>
<feature type="binding site" evidence="6">
    <location>
        <position position="224"/>
    </location>
    <ligand>
        <name>a divalent metal cation</name>
        <dbReference type="ChEBI" id="CHEBI:60240"/>
        <label>2</label>
        <note>catalytic</note>
    </ligand>
</feature>
<gene>
    <name evidence="6" type="primary">map</name>
    <name evidence="9" type="ORF">SAMN06265220_105264</name>
</gene>
<evidence type="ECO:0000256" key="5">
    <source>
        <dbReference type="ARBA" id="ARBA00022801"/>
    </source>
</evidence>
<evidence type="ECO:0000256" key="3">
    <source>
        <dbReference type="ARBA" id="ARBA00022670"/>
    </source>
</evidence>
<evidence type="ECO:0000256" key="6">
    <source>
        <dbReference type="HAMAP-Rule" id="MF_01974"/>
    </source>
</evidence>
<name>A0A521EYG7_9FLAO</name>
<dbReference type="PRINTS" id="PR00599">
    <property type="entry name" value="MAPEPTIDASE"/>
</dbReference>
<dbReference type="EMBL" id="FXTQ01000005">
    <property type="protein sequence ID" value="SMO88903.1"/>
    <property type="molecule type" value="Genomic_DNA"/>
</dbReference>
<evidence type="ECO:0000259" key="8">
    <source>
        <dbReference type="Pfam" id="PF00557"/>
    </source>
</evidence>
<feature type="binding site" evidence="6">
    <location>
        <position position="128"/>
    </location>
    <ligand>
        <name>a divalent metal cation</name>
        <dbReference type="ChEBI" id="CHEBI:60240"/>
        <label>1</label>
    </ligand>
</feature>
<keyword evidence="10" id="KW-1185">Reference proteome</keyword>
<dbReference type="PANTHER" id="PTHR43330:SF27">
    <property type="entry name" value="METHIONINE AMINOPEPTIDASE"/>
    <property type="match status" value="1"/>
</dbReference>
<dbReference type="AlphaFoldDB" id="A0A521EYG7"/>
<dbReference type="Gene3D" id="3.90.230.10">
    <property type="entry name" value="Creatinase/methionine aminopeptidase superfamily"/>
    <property type="match status" value="1"/>
</dbReference>
<dbReference type="PANTHER" id="PTHR43330">
    <property type="entry name" value="METHIONINE AMINOPEPTIDASE"/>
    <property type="match status" value="1"/>
</dbReference>
<dbReference type="GO" id="GO:0070006">
    <property type="term" value="F:metalloaminopeptidase activity"/>
    <property type="evidence" value="ECO:0007669"/>
    <property type="project" value="UniProtKB-UniRule"/>
</dbReference>
<dbReference type="HAMAP" id="MF_01974">
    <property type="entry name" value="MetAP_1"/>
    <property type="match status" value="1"/>
</dbReference>
<accession>A0A521EYG7</accession>
<comment type="catalytic activity">
    <reaction evidence="6 7">
        <text>Release of N-terminal amino acids, preferentially methionine, from peptides and arylamides.</text>
        <dbReference type="EC" id="3.4.11.18"/>
    </reaction>
</comment>
<dbReference type="EC" id="3.4.11.18" evidence="6 7"/>
<evidence type="ECO:0000256" key="2">
    <source>
        <dbReference type="ARBA" id="ARBA00022438"/>
    </source>
</evidence>
<dbReference type="InterPro" id="IPR036005">
    <property type="entry name" value="Creatinase/aminopeptidase-like"/>
</dbReference>
<sequence>MAKKNYSKNEIKIVLLPTENGKNMIIQKTREEIELMRESALIVSKTLGMIASEIKEGVTTLYLDKLAEEFIRDHGAVPSFLGLYDFPNSLCMSPNAQVVHGIPNNVPLKNGDVISVDCGAFKNGYHGDHAYSFEIGEVAPEVKKLLRVTKESLYVGIREFKAGNRVEDVGNAIQKYTEAHGYGVVRELVGHGVGQKMHEEPEMPNYGKRGRGKLFVEGMVVAIEPMINMGTRNIKQLKDGWTILTADGKPSAHFEHDVALIDGKPELLSTFQYIYKALGIESNEEDEFRQVPLVL</sequence>
<dbReference type="Pfam" id="PF00557">
    <property type="entry name" value="Peptidase_M24"/>
    <property type="match status" value="1"/>
</dbReference>
<evidence type="ECO:0000256" key="4">
    <source>
        <dbReference type="ARBA" id="ARBA00022723"/>
    </source>
</evidence>
<feature type="binding site" evidence="6">
    <location>
        <position position="198"/>
    </location>
    <ligand>
        <name>substrate</name>
    </ligand>
</feature>
<dbReference type="GO" id="GO:0004239">
    <property type="term" value="F:initiator methionyl aminopeptidase activity"/>
    <property type="evidence" value="ECO:0007669"/>
    <property type="project" value="UniProtKB-UniRule"/>
</dbReference>
<keyword evidence="5 6" id="KW-0378">Hydrolase</keyword>
<keyword evidence="3 6" id="KW-0645">Protease</keyword>
<evidence type="ECO:0000313" key="9">
    <source>
        <dbReference type="EMBL" id="SMO88903.1"/>
    </source>
</evidence>
<feature type="binding site" evidence="6">
    <location>
        <position position="100"/>
    </location>
    <ligand>
        <name>substrate</name>
    </ligand>
</feature>
<reference evidence="9 10" key="1">
    <citation type="submission" date="2017-05" db="EMBL/GenBank/DDBJ databases">
        <authorList>
            <person name="Varghese N."/>
            <person name="Submissions S."/>
        </authorList>
    </citation>
    <scope>NUCLEOTIDE SEQUENCE [LARGE SCALE GENOMIC DNA]</scope>
    <source>
        <strain evidence="9 10">DSM 29982</strain>
    </source>
</reference>
<comment type="function">
    <text evidence="1 6">Removes the N-terminal methionine from nascent proteins. The N-terminal methionine is often cleaved when the second residue in the primary sequence is small and uncharged (Met-Ala-, Cys, Gly, Pro, Ser, Thr, or Val). Requires deformylation of the N(alpha)-formylated initiator methionine before it can be hydrolyzed.</text>
</comment>
<evidence type="ECO:0000256" key="1">
    <source>
        <dbReference type="ARBA" id="ARBA00002521"/>
    </source>
</evidence>
<dbReference type="NCBIfam" id="TIGR00500">
    <property type="entry name" value="met_pdase_I"/>
    <property type="match status" value="1"/>
</dbReference>
<comment type="subunit">
    <text evidence="6">Monomer.</text>
</comment>
<protein>
    <recommendedName>
        <fullName evidence="6 7">Methionine aminopeptidase</fullName>
        <shortName evidence="6">MAP</shortName>
        <shortName evidence="6">MetAP</shortName>
        <ecNumber evidence="6 7">3.4.11.18</ecNumber>
    </recommendedName>
    <alternativeName>
        <fullName evidence="6">Peptidase M</fullName>
    </alternativeName>
</protein>
<feature type="binding site" evidence="6">
    <location>
        <position position="255"/>
    </location>
    <ligand>
        <name>a divalent metal cation</name>
        <dbReference type="ChEBI" id="CHEBI:60240"/>
        <label>2</label>
        <note>catalytic</note>
    </ligand>
</feature>
<dbReference type="GO" id="GO:0005829">
    <property type="term" value="C:cytosol"/>
    <property type="evidence" value="ECO:0007669"/>
    <property type="project" value="TreeGrafter"/>
</dbReference>
<feature type="domain" description="Peptidase M24" evidence="8">
    <location>
        <begin position="34"/>
        <end position="259"/>
    </location>
</feature>
<feature type="binding site" evidence="6">
    <location>
        <position position="191"/>
    </location>
    <ligand>
        <name>a divalent metal cation</name>
        <dbReference type="ChEBI" id="CHEBI:60240"/>
        <label>2</label>
        <note>catalytic</note>
    </ligand>
</feature>